<keyword evidence="4" id="KW-1003">Cell membrane</keyword>
<feature type="transmembrane region" description="Helical" evidence="14">
    <location>
        <begin position="226"/>
        <end position="244"/>
    </location>
</feature>
<feature type="domain" description="Response regulatory" evidence="16">
    <location>
        <begin position="707"/>
        <end position="822"/>
    </location>
</feature>
<evidence type="ECO:0000256" key="9">
    <source>
        <dbReference type="ARBA" id="ARBA00022777"/>
    </source>
</evidence>
<dbReference type="Gene3D" id="1.10.287.130">
    <property type="match status" value="1"/>
</dbReference>
<dbReference type="Pfam" id="PF00512">
    <property type="entry name" value="HisKA"/>
    <property type="match status" value="1"/>
</dbReference>
<keyword evidence="8 14" id="KW-0812">Transmembrane</keyword>
<dbReference type="Gene3D" id="1.20.120.160">
    <property type="entry name" value="HPT domain"/>
    <property type="match status" value="1"/>
</dbReference>
<evidence type="ECO:0000259" key="16">
    <source>
        <dbReference type="PROSITE" id="PS50110"/>
    </source>
</evidence>
<keyword evidence="12 14" id="KW-0472">Membrane</keyword>
<accession>A0A1D8AT05</accession>
<dbReference type="Gene3D" id="3.40.50.2300">
    <property type="match status" value="1"/>
</dbReference>
<dbReference type="Pfam" id="PF02518">
    <property type="entry name" value="HATPase_c"/>
    <property type="match status" value="1"/>
</dbReference>
<evidence type="ECO:0000256" key="7">
    <source>
        <dbReference type="ARBA" id="ARBA00022679"/>
    </source>
</evidence>
<feature type="modified residue" description="4-aspartylphosphate" evidence="13">
    <location>
        <position position="756"/>
    </location>
</feature>
<dbReference type="STRING" id="1838286.Verru16b_01086"/>
<dbReference type="SMART" id="SM00388">
    <property type="entry name" value="HisKA"/>
    <property type="match status" value="1"/>
</dbReference>
<keyword evidence="11 14" id="KW-1133">Transmembrane helix</keyword>
<dbReference type="InterPro" id="IPR001789">
    <property type="entry name" value="Sig_transdc_resp-reg_receiver"/>
</dbReference>
<dbReference type="Pfam" id="PF01627">
    <property type="entry name" value="Hpt"/>
    <property type="match status" value="1"/>
</dbReference>
<comment type="subcellular location">
    <subcellularLocation>
        <location evidence="2">Cell inner membrane</location>
        <topology evidence="2">Multi-pass membrane protein</topology>
    </subcellularLocation>
</comment>
<evidence type="ECO:0000256" key="6">
    <source>
        <dbReference type="ARBA" id="ARBA00022553"/>
    </source>
</evidence>
<evidence type="ECO:0000313" key="17">
    <source>
        <dbReference type="EMBL" id="AOS44025.1"/>
    </source>
</evidence>
<dbReference type="Proteomes" id="UP000095228">
    <property type="component" value="Chromosome"/>
</dbReference>
<evidence type="ECO:0000256" key="8">
    <source>
        <dbReference type="ARBA" id="ARBA00022692"/>
    </source>
</evidence>
<feature type="transmembrane region" description="Helical" evidence="14">
    <location>
        <begin position="45"/>
        <end position="64"/>
    </location>
</feature>
<keyword evidence="10" id="KW-0067">ATP-binding</keyword>
<comment type="catalytic activity">
    <reaction evidence="1">
        <text>ATP + protein L-histidine = ADP + protein N-phospho-L-histidine.</text>
        <dbReference type="EC" id="2.7.13.3"/>
    </reaction>
</comment>
<dbReference type="EC" id="2.7.13.3" evidence="3"/>
<dbReference type="InterPro" id="IPR036097">
    <property type="entry name" value="HisK_dim/P_sf"/>
</dbReference>
<keyword evidence="10" id="KW-0547">Nucleotide-binding</keyword>
<feature type="domain" description="Histidine kinase" evidence="15">
    <location>
        <begin position="467"/>
        <end position="687"/>
    </location>
</feature>
<dbReference type="InterPro" id="IPR004358">
    <property type="entry name" value="Sig_transdc_His_kin-like_C"/>
</dbReference>
<dbReference type="OrthoDB" id="9810730at2"/>
<reference evidence="17 18" key="1">
    <citation type="submission" date="2016-06" db="EMBL/GenBank/DDBJ databases">
        <title>Three novel species with peptidoglycan cell walls form the new genus Lacunisphaera gen. nov. in the family Opitutaceae of the verrucomicrobial subdivision 4.</title>
        <authorList>
            <person name="Rast P."/>
            <person name="Gloeckner I."/>
            <person name="Jogler M."/>
            <person name="Boedeker C."/>
            <person name="Jeske O."/>
            <person name="Wiegand S."/>
            <person name="Reinhardt R."/>
            <person name="Schumann P."/>
            <person name="Rohde M."/>
            <person name="Spring S."/>
            <person name="Gloeckner F.O."/>
            <person name="Jogler C."/>
        </authorList>
    </citation>
    <scope>NUCLEOTIDE SEQUENCE [LARGE SCALE GENOMIC DNA]</scope>
    <source>
        <strain evidence="17 18">IG16b</strain>
    </source>
</reference>
<dbReference type="SMART" id="SM00387">
    <property type="entry name" value="HATPase_c"/>
    <property type="match status" value="1"/>
</dbReference>
<dbReference type="InterPro" id="IPR036890">
    <property type="entry name" value="HATPase_C_sf"/>
</dbReference>
<dbReference type="Gene3D" id="3.30.565.10">
    <property type="entry name" value="Histidine kinase-like ATPase, C-terminal domain"/>
    <property type="match status" value="1"/>
</dbReference>
<keyword evidence="7 17" id="KW-0808">Transferase</keyword>
<dbReference type="GO" id="GO:0000155">
    <property type="term" value="F:phosphorelay sensor kinase activity"/>
    <property type="evidence" value="ECO:0007669"/>
    <property type="project" value="InterPro"/>
</dbReference>
<dbReference type="InterPro" id="IPR003594">
    <property type="entry name" value="HATPase_dom"/>
</dbReference>
<dbReference type="KEGG" id="obg:Verru16b_01086"/>
<evidence type="ECO:0000256" key="4">
    <source>
        <dbReference type="ARBA" id="ARBA00022475"/>
    </source>
</evidence>
<dbReference type="Pfam" id="PF00072">
    <property type="entry name" value="Response_reg"/>
    <property type="match status" value="1"/>
</dbReference>
<dbReference type="CDD" id="cd00082">
    <property type="entry name" value="HisKA"/>
    <property type="match status" value="1"/>
</dbReference>
<evidence type="ECO:0000256" key="1">
    <source>
        <dbReference type="ARBA" id="ARBA00000085"/>
    </source>
</evidence>
<dbReference type="CDD" id="cd16922">
    <property type="entry name" value="HATPase_EvgS-ArcB-TorS-like"/>
    <property type="match status" value="1"/>
</dbReference>
<evidence type="ECO:0000256" key="14">
    <source>
        <dbReference type="SAM" id="Phobius"/>
    </source>
</evidence>
<evidence type="ECO:0000256" key="3">
    <source>
        <dbReference type="ARBA" id="ARBA00012438"/>
    </source>
</evidence>
<organism evidence="17 18">
    <name type="scientific">Lacunisphaera limnophila</name>
    <dbReference type="NCBI Taxonomy" id="1838286"/>
    <lineage>
        <taxon>Bacteria</taxon>
        <taxon>Pseudomonadati</taxon>
        <taxon>Verrucomicrobiota</taxon>
        <taxon>Opitutia</taxon>
        <taxon>Opitutales</taxon>
        <taxon>Opitutaceae</taxon>
        <taxon>Lacunisphaera</taxon>
    </lineage>
</organism>
<proteinExistence type="predicted"/>
<dbReference type="InterPro" id="IPR036641">
    <property type="entry name" value="HPT_dom_sf"/>
</dbReference>
<dbReference type="SUPFAM" id="SSF55874">
    <property type="entry name" value="ATPase domain of HSP90 chaperone/DNA topoisomerase II/histidine kinase"/>
    <property type="match status" value="1"/>
</dbReference>
<dbReference type="SUPFAM" id="SSF52172">
    <property type="entry name" value="CheY-like"/>
    <property type="match status" value="1"/>
</dbReference>
<dbReference type="SUPFAM" id="SSF47384">
    <property type="entry name" value="Homodimeric domain of signal transducing histidine kinase"/>
    <property type="match status" value="1"/>
</dbReference>
<sequence length="938" mass="101292">MSLPTPLQWLVYQQDYLWFLALAGWSLVLVAWWRFARRDGLMPWLPVAAGAGIAIALTMFTQLVTPVELRPNIDPWRAWDLGVGGIHALLAAGIWWCATSGGDKFRRLLVAAGMGLMVAAGAWRWDHPVLGSWITVASLSLGVLLLVRREKSPLERASLLALAAAGWTGTTGPLAELLGVPHRLEGISPLGPLAAASLFSSALLATMPLFRTTPGLNNLSALRRSLILWLVLGIALAGIMSLWARRNFEQHLLARVKASAPLIDRDALAAVLGPQFRLDRLDASPGTPDRKDFYYSAFLAAQNPLRVSQGLSEIEKANPDAQWAMVLTLRSGLLVSCCVSNEMPGIPGSFGIYGLPDQATWDSWVQQDATVLGPVRFYYGDTIQARAPLISSERKMLGWLVLDFGVSHWLGAQLQARLLAFVVIFLGGAILVLGWWQRNREESREAARLEAANARAASQLKTAFLAKVSHELRTPIQSLLGYSELLRRHVTDDAKAALWLSSLQQHGELMTRLVNDLIDLSAVESGSFRLAPKVVPVGEVVRQTVESFRPRAEQLGLSLACFIDPAAPAAASLDGERFRQVLTNLIGNALKFTERGGVTVALQARAAAENKTELILVVRDTGPGIPPDQQHRLFVAFSRLEGTAAKEGSGLGLALSAALCGAMDGSLAVESDGVAGSVFTARFRAASAELFETRPSSRQAAGLRGRRVLVVDDNRLLRELFVAFLTEQGALCAAADTGREALTQAAANRFDAIILDLALPDGDSTSLVTPLRAQQPAQIRIIGVSAHASSADRARVLAAGMDAFLTKPVPLDVLAQAVASSPDAGKALDLSSVSPLLERLRQEFRRELPGQRSRMAAVIAAENWLQVHAQAHYLKNSAAVVRDDALFDICTGLEQAALDADAPAVQHWWTRCQARLDSWNDASVPFLRPPDAVGQSNP</sequence>
<dbReference type="InterPro" id="IPR005467">
    <property type="entry name" value="His_kinase_dom"/>
</dbReference>
<name>A0A1D8AT05_9BACT</name>
<dbReference type="PROSITE" id="PS50109">
    <property type="entry name" value="HIS_KIN"/>
    <property type="match status" value="1"/>
</dbReference>
<evidence type="ECO:0000313" key="18">
    <source>
        <dbReference type="Proteomes" id="UP000095228"/>
    </source>
</evidence>
<feature type="transmembrane region" description="Helical" evidence="14">
    <location>
        <begin position="16"/>
        <end position="33"/>
    </location>
</feature>
<dbReference type="InterPro" id="IPR011006">
    <property type="entry name" value="CheY-like_superfamily"/>
</dbReference>
<dbReference type="SUPFAM" id="SSF47226">
    <property type="entry name" value="Histidine-containing phosphotransfer domain, HPT domain"/>
    <property type="match status" value="1"/>
</dbReference>
<feature type="transmembrane region" description="Helical" evidence="14">
    <location>
        <begin position="76"/>
        <end position="98"/>
    </location>
</feature>
<evidence type="ECO:0000256" key="12">
    <source>
        <dbReference type="ARBA" id="ARBA00023136"/>
    </source>
</evidence>
<keyword evidence="9" id="KW-0418">Kinase</keyword>
<feature type="transmembrane region" description="Helical" evidence="14">
    <location>
        <begin position="129"/>
        <end position="147"/>
    </location>
</feature>
<dbReference type="AlphaFoldDB" id="A0A1D8AT05"/>
<dbReference type="GO" id="GO:0005886">
    <property type="term" value="C:plasma membrane"/>
    <property type="evidence" value="ECO:0007669"/>
    <property type="project" value="UniProtKB-SubCell"/>
</dbReference>
<keyword evidence="5" id="KW-0997">Cell inner membrane</keyword>
<dbReference type="PROSITE" id="PS50110">
    <property type="entry name" value="RESPONSE_REGULATORY"/>
    <property type="match status" value="1"/>
</dbReference>
<evidence type="ECO:0000256" key="13">
    <source>
        <dbReference type="PROSITE-ProRule" id="PRU00169"/>
    </source>
</evidence>
<keyword evidence="18" id="KW-1185">Reference proteome</keyword>
<evidence type="ECO:0000256" key="5">
    <source>
        <dbReference type="ARBA" id="ARBA00022519"/>
    </source>
</evidence>
<dbReference type="PRINTS" id="PR00344">
    <property type="entry name" value="BCTRLSENSOR"/>
</dbReference>
<dbReference type="SMART" id="SM00448">
    <property type="entry name" value="REC"/>
    <property type="match status" value="1"/>
</dbReference>
<keyword evidence="6 13" id="KW-0597">Phosphoprotein</keyword>
<feature type="transmembrane region" description="Helical" evidence="14">
    <location>
        <begin position="190"/>
        <end position="210"/>
    </location>
</feature>
<gene>
    <name evidence="17" type="primary">evgS_1</name>
    <name evidence="17" type="ORF">Verru16b_01086</name>
</gene>
<dbReference type="InterPro" id="IPR003661">
    <property type="entry name" value="HisK_dim/P_dom"/>
</dbReference>
<evidence type="ECO:0000256" key="2">
    <source>
        <dbReference type="ARBA" id="ARBA00004429"/>
    </source>
</evidence>
<feature type="transmembrane region" description="Helical" evidence="14">
    <location>
        <begin position="105"/>
        <end position="123"/>
    </location>
</feature>
<dbReference type="InterPro" id="IPR008207">
    <property type="entry name" value="Sig_transdc_His_kin_Hpt_dom"/>
</dbReference>
<evidence type="ECO:0000256" key="10">
    <source>
        <dbReference type="ARBA" id="ARBA00022840"/>
    </source>
</evidence>
<dbReference type="CDD" id="cd17546">
    <property type="entry name" value="REC_hyHK_CKI1_RcsC-like"/>
    <property type="match status" value="1"/>
</dbReference>
<evidence type="ECO:0000256" key="11">
    <source>
        <dbReference type="ARBA" id="ARBA00022989"/>
    </source>
</evidence>
<evidence type="ECO:0000259" key="15">
    <source>
        <dbReference type="PROSITE" id="PS50109"/>
    </source>
</evidence>
<dbReference type="EMBL" id="CP016094">
    <property type="protein sequence ID" value="AOS44025.1"/>
    <property type="molecule type" value="Genomic_DNA"/>
</dbReference>
<dbReference type="PANTHER" id="PTHR43047">
    <property type="entry name" value="TWO-COMPONENT HISTIDINE PROTEIN KINASE"/>
    <property type="match status" value="1"/>
</dbReference>
<protein>
    <recommendedName>
        <fullName evidence="3">histidine kinase</fullName>
        <ecNumber evidence="3">2.7.13.3</ecNumber>
    </recommendedName>
</protein>